<evidence type="ECO:0000313" key="2">
    <source>
        <dbReference type="EMBL" id="GBG91549.1"/>
    </source>
</evidence>
<reference evidence="2 3" key="1">
    <citation type="journal article" date="2018" name="Cell">
        <title>The Chara Genome: Secondary Complexity and Implications for Plant Terrestrialization.</title>
        <authorList>
            <person name="Nishiyama T."/>
            <person name="Sakayama H."/>
            <person name="Vries J.D."/>
            <person name="Buschmann H."/>
            <person name="Saint-Marcoux D."/>
            <person name="Ullrich K.K."/>
            <person name="Haas F.B."/>
            <person name="Vanderstraeten L."/>
            <person name="Becker D."/>
            <person name="Lang D."/>
            <person name="Vosolsobe S."/>
            <person name="Rombauts S."/>
            <person name="Wilhelmsson P.K.I."/>
            <person name="Janitza P."/>
            <person name="Kern R."/>
            <person name="Heyl A."/>
            <person name="Rumpler F."/>
            <person name="Villalobos L.I.A.C."/>
            <person name="Clay J.M."/>
            <person name="Skokan R."/>
            <person name="Toyoda A."/>
            <person name="Suzuki Y."/>
            <person name="Kagoshima H."/>
            <person name="Schijlen E."/>
            <person name="Tajeshwar N."/>
            <person name="Catarino B."/>
            <person name="Hetherington A.J."/>
            <person name="Saltykova A."/>
            <person name="Bonnot C."/>
            <person name="Breuninger H."/>
            <person name="Symeonidi A."/>
            <person name="Radhakrishnan G.V."/>
            <person name="Van Nieuwerburgh F."/>
            <person name="Deforce D."/>
            <person name="Chang C."/>
            <person name="Karol K.G."/>
            <person name="Hedrich R."/>
            <person name="Ulvskov P."/>
            <person name="Glockner G."/>
            <person name="Delwiche C.F."/>
            <person name="Petrasek J."/>
            <person name="Van de Peer Y."/>
            <person name="Friml J."/>
            <person name="Beilby M."/>
            <person name="Dolan L."/>
            <person name="Kohara Y."/>
            <person name="Sugano S."/>
            <person name="Fujiyama A."/>
            <person name="Delaux P.-M."/>
            <person name="Quint M."/>
            <person name="TheiBen G."/>
            <person name="Hagemann M."/>
            <person name="Harholt J."/>
            <person name="Dunand C."/>
            <person name="Zachgo S."/>
            <person name="Langdale J."/>
            <person name="Maumus F."/>
            <person name="Straeten D.V.D."/>
            <person name="Gould S.B."/>
            <person name="Rensing S.A."/>
        </authorList>
    </citation>
    <scope>NUCLEOTIDE SEQUENCE [LARGE SCALE GENOMIC DNA]</scope>
    <source>
        <strain evidence="2 3">S276</strain>
    </source>
</reference>
<organism evidence="2 3">
    <name type="scientific">Chara braunii</name>
    <name type="common">Braun's stonewort</name>
    <dbReference type="NCBI Taxonomy" id="69332"/>
    <lineage>
        <taxon>Eukaryota</taxon>
        <taxon>Viridiplantae</taxon>
        <taxon>Streptophyta</taxon>
        <taxon>Charophyceae</taxon>
        <taxon>Charales</taxon>
        <taxon>Characeae</taxon>
        <taxon>Chara</taxon>
    </lineage>
</organism>
<evidence type="ECO:0000313" key="3">
    <source>
        <dbReference type="Proteomes" id="UP000265515"/>
    </source>
</evidence>
<feature type="region of interest" description="Disordered" evidence="1">
    <location>
        <begin position="279"/>
        <end position="330"/>
    </location>
</feature>
<sequence length="414" mass="45876">MNWCTIMAEVNMDRGPRSPPAAPNETEEDNERSPELARRCYEDGVMPANIDPGVMSGEGRVVPVKVNRNIDQVKIEHTVTIIFREGARFLSRKVKEDIVRAFEDEKVAEGALDVQTFISGRVKIESPNVLSYMAKSTAIITFLILKGRDELTIGRNRYVLEFKPWLTKAQLRAQRLEEDDSVFWVIAVQAPLDAFFYLHAQVARAIGPILRTHPTEQDRLKPAVINIKFDIDPSAKDNMKDKIWVETCEGDELEIRLDSSDTPRCRRCRAFFHTDAECRRNQNQGQGPQHQQSTSRPQYQGVLRPIGGQGGPGGGAPNEEVGTSQTRGEGVSATMATGQAGARIPLAMERFILSQGQTAQGMGQQPTPLGHLSSFLPGNFNLGQLNNNPIFSPCLHAMPSGNFYHPLGIPSQSS</sequence>
<dbReference type="AlphaFoldDB" id="A0A388MAR9"/>
<dbReference type="Proteomes" id="UP000265515">
    <property type="component" value="Unassembled WGS sequence"/>
</dbReference>
<feature type="region of interest" description="Disordered" evidence="1">
    <location>
        <begin position="11"/>
        <end position="35"/>
    </location>
</feature>
<dbReference type="Gramene" id="GBG91549">
    <property type="protein sequence ID" value="GBG91549"/>
    <property type="gene ID" value="CBR_g52583"/>
</dbReference>
<protein>
    <recommendedName>
        <fullName evidence="4">DUF4283 domain-containing protein</fullName>
    </recommendedName>
</protein>
<dbReference type="EMBL" id="BFEA01000918">
    <property type="protein sequence ID" value="GBG91549.1"/>
    <property type="molecule type" value="Genomic_DNA"/>
</dbReference>
<name>A0A388MAR9_CHABU</name>
<feature type="compositionally biased region" description="Gly residues" evidence="1">
    <location>
        <begin position="307"/>
        <end position="316"/>
    </location>
</feature>
<proteinExistence type="predicted"/>
<comment type="caution">
    <text evidence="2">The sequence shown here is derived from an EMBL/GenBank/DDBJ whole genome shotgun (WGS) entry which is preliminary data.</text>
</comment>
<evidence type="ECO:0000256" key="1">
    <source>
        <dbReference type="SAM" id="MobiDB-lite"/>
    </source>
</evidence>
<gene>
    <name evidence="2" type="ORF">CBR_g52583</name>
</gene>
<accession>A0A388MAR9</accession>
<keyword evidence="3" id="KW-1185">Reference proteome</keyword>
<evidence type="ECO:0008006" key="4">
    <source>
        <dbReference type="Google" id="ProtNLM"/>
    </source>
</evidence>
<feature type="compositionally biased region" description="Low complexity" evidence="1">
    <location>
        <begin position="281"/>
        <end position="292"/>
    </location>
</feature>